<evidence type="ECO:0008006" key="3">
    <source>
        <dbReference type="Google" id="ProtNLM"/>
    </source>
</evidence>
<dbReference type="Proteomes" id="UP000799772">
    <property type="component" value="Unassembled WGS sequence"/>
</dbReference>
<dbReference type="EMBL" id="ML978128">
    <property type="protein sequence ID" value="KAF2097435.1"/>
    <property type="molecule type" value="Genomic_DNA"/>
</dbReference>
<dbReference type="GO" id="GO:0043248">
    <property type="term" value="P:proteasome assembly"/>
    <property type="evidence" value="ECO:0007669"/>
    <property type="project" value="InterPro"/>
</dbReference>
<dbReference type="InterPro" id="IPR053720">
    <property type="entry name" value="Psm_Assembly_Chaperone"/>
</dbReference>
<sequence length="157" mass="16724">MASRATFEVQLEPFPARSRTAAGKVNGLDTEIMSMSFADKILITISQGGRLAHWIHVPLDTTSPDPTTSASANFSDDPDAMSSDLLPRVDLTATTVLGGTVPERNTVGQLVATQTASAITTKNPDEKRLLVMGLGLEKAELDRAAFMDLLELVLGIV</sequence>
<proteinExistence type="predicted"/>
<protein>
    <recommendedName>
        <fullName evidence="3">Proteasome assembly chaperone 3</fullName>
    </recommendedName>
</protein>
<gene>
    <name evidence="1" type="ORF">NA57DRAFT_58024</name>
</gene>
<dbReference type="OrthoDB" id="5593278at2759"/>
<dbReference type="AlphaFoldDB" id="A0A9P4M537"/>
<dbReference type="PANTHER" id="PTHR31051">
    <property type="entry name" value="PROTEASOME ASSEMBLY CHAPERONE 3"/>
    <property type="match status" value="1"/>
</dbReference>
<accession>A0A9P4M537</accession>
<comment type="caution">
    <text evidence="1">The sequence shown here is derived from an EMBL/GenBank/DDBJ whole genome shotgun (WGS) entry which is preliminary data.</text>
</comment>
<reference evidence="1" key="1">
    <citation type="journal article" date="2020" name="Stud. Mycol.">
        <title>101 Dothideomycetes genomes: a test case for predicting lifestyles and emergence of pathogens.</title>
        <authorList>
            <person name="Haridas S."/>
            <person name="Albert R."/>
            <person name="Binder M."/>
            <person name="Bloem J."/>
            <person name="Labutti K."/>
            <person name="Salamov A."/>
            <person name="Andreopoulos B."/>
            <person name="Baker S."/>
            <person name="Barry K."/>
            <person name="Bills G."/>
            <person name="Bluhm B."/>
            <person name="Cannon C."/>
            <person name="Castanera R."/>
            <person name="Culley D."/>
            <person name="Daum C."/>
            <person name="Ezra D."/>
            <person name="Gonzalez J."/>
            <person name="Henrissat B."/>
            <person name="Kuo A."/>
            <person name="Liang C."/>
            <person name="Lipzen A."/>
            <person name="Lutzoni F."/>
            <person name="Magnuson J."/>
            <person name="Mondo S."/>
            <person name="Nolan M."/>
            <person name="Ohm R."/>
            <person name="Pangilinan J."/>
            <person name="Park H.-J."/>
            <person name="Ramirez L."/>
            <person name="Alfaro M."/>
            <person name="Sun H."/>
            <person name="Tritt A."/>
            <person name="Yoshinaga Y."/>
            <person name="Zwiers L.-H."/>
            <person name="Turgeon B."/>
            <person name="Goodwin S."/>
            <person name="Spatafora J."/>
            <person name="Crous P."/>
            <person name="Grigoriev I."/>
        </authorList>
    </citation>
    <scope>NUCLEOTIDE SEQUENCE</scope>
    <source>
        <strain evidence="1">CBS 133067</strain>
    </source>
</reference>
<dbReference type="Gene3D" id="3.30.230.90">
    <property type="match status" value="1"/>
</dbReference>
<name>A0A9P4M537_9PEZI</name>
<keyword evidence="2" id="KW-1185">Reference proteome</keyword>
<dbReference type="PANTHER" id="PTHR31051:SF1">
    <property type="entry name" value="PROTEASOME ASSEMBLY CHAPERONE 3"/>
    <property type="match status" value="1"/>
</dbReference>
<evidence type="ECO:0000313" key="2">
    <source>
        <dbReference type="Proteomes" id="UP000799772"/>
    </source>
</evidence>
<dbReference type="InterPro" id="IPR018788">
    <property type="entry name" value="Proteasome_assmbl_chp_3"/>
</dbReference>
<evidence type="ECO:0000313" key="1">
    <source>
        <dbReference type="EMBL" id="KAF2097435.1"/>
    </source>
</evidence>
<organism evidence="1 2">
    <name type="scientific">Rhizodiscina lignyota</name>
    <dbReference type="NCBI Taxonomy" id="1504668"/>
    <lineage>
        <taxon>Eukaryota</taxon>
        <taxon>Fungi</taxon>
        <taxon>Dikarya</taxon>
        <taxon>Ascomycota</taxon>
        <taxon>Pezizomycotina</taxon>
        <taxon>Dothideomycetes</taxon>
        <taxon>Pleosporomycetidae</taxon>
        <taxon>Aulographales</taxon>
        <taxon>Rhizodiscinaceae</taxon>
        <taxon>Rhizodiscina</taxon>
    </lineage>
</organism>